<evidence type="ECO:0000313" key="8">
    <source>
        <dbReference type="EMBL" id="GFH87901.1"/>
    </source>
</evidence>
<dbReference type="PANTHER" id="PTHR30386:SF26">
    <property type="entry name" value="TRANSPORT PROTEIN COMB"/>
    <property type="match status" value="1"/>
</dbReference>
<dbReference type="Gene3D" id="2.40.30.170">
    <property type="match status" value="1"/>
</dbReference>
<sequence length="440" mass="50120">MVKNDISEKQQAASPMERSEEVQAIIDRMPTTGATWVAVITGILIGVVFLLGFIIKYPDTVDGQITITARSAPVRLVANSTGKVHLLITDKSRVSEGDVIGYIESGVNYEDVLRIDSLLAVYNISFLGQLSVPPSLTLGEIASTFSAFMIAHLQYLRFVESDMYKIRRSGLQRQIRIDEEIIRNMEKEDVLKKQLLQISGDRTRKDSALAVQKAISEEEYLRQSSEYLSHKYNYEAFRNEMLSRQAQIYKNRQELEQLDLEEQENKDRLLAELLVRKNELTNAIRVWKEKYVQYAPVCGELEFLGFWRENGFVQNGQELFSIIPSKNKMVGEVMIPSYGVGKIKVGQTANVKIENYPYDEYGLMKGKVQSISRLSHKMQTADGKSANAYRVIISFPYGAHTNFGKELMLDFESVGNVEIITKPKRLIERLFDNLKAKTEK</sequence>
<feature type="coiled-coil region" evidence="5">
    <location>
        <begin position="246"/>
        <end position="290"/>
    </location>
</feature>
<proteinExistence type="predicted"/>
<reference evidence="8 9" key="1">
    <citation type="journal article" date="2020" name="Microbiome">
        <title>Single-cell genomics of uncultured bacteria reveals dietary fiber responders in the mouse gut microbiota.</title>
        <authorList>
            <person name="Chijiiwa R."/>
            <person name="Hosokawa M."/>
            <person name="Kogawa M."/>
            <person name="Nishikawa Y."/>
            <person name="Ide K."/>
            <person name="Sakanashi C."/>
            <person name="Takahashi K."/>
            <person name="Takeyama H."/>
        </authorList>
    </citation>
    <scope>NUCLEOTIDE SEQUENCE [LARGE SCALE GENOMIC DNA]</scope>
    <source>
        <strain evidence="8">IMSAGC_001</strain>
    </source>
</reference>
<feature type="domain" description="AprE-like beta-barrel" evidence="7">
    <location>
        <begin position="330"/>
        <end position="397"/>
    </location>
</feature>
<organism evidence="8 9">
    <name type="scientific">Bacteroides acidifaciens</name>
    <dbReference type="NCBI Taxonomy" id="85831"/>
    <lineage>
        <taxon>Bacteria</taxon>
        <taxon>Pseudomonadati</taxon>
        <taxon>Bacteroidota</taxon>
        <taxon>Bacteroidia</taxon>
        <taxon>Bacteroidales</taxon>
        <taxon>Bacteroidaceae</taxon>
        <taxon>Bacteroides</taxon>
    </lineage>
</organism>
<keyword evidence="4 6" id="KW-0472">Membrane</keyword>
<evidence type="ECO:0000256" key="4">
    <source>
        <dbReference type="ARBA" id="ARBA00023136"/>
    </source>
</evidence>
<keyword evidence="3 6" id="KW-1133">Transmembrane helix</keyword>
<keyword evidence="2 6" id="KW-0812">Transmembrane</keyword>
<dbReference type="PRINTS" id="PR01490">
    <property type="entry name" value="RTXTOXIND"/>
</dbReference>
<name>A0A7J0A7J0_9BACE</name>
<dbReference type="InterPro" id="IPR050739">
    <property type="entry name" value="MFP"/>
</dbReference>
<accession>A0A7J0A7J0</accession>
<dbReference type="PANTHER" id="PTHR30386">
    <property type="entry name" value="MEMBRANE FUSION SUBUNIT OF EMRAB-TOLC MULTIDRUG EFFLUX PUMP"/>
    <property type="match status" value="1"/>
</dbReference>
<dbReference type="EMBL" id="BLLS01000134">
    <property type="protein sequence ID" value="GFH87901.1"/>
    <property type="molecule type" value="Genomic_DNA"/>
</dbReference>
<gene>
    <name evidence="8" type="primary">hlyD</name>
    <name evidence="8" type="ORF">IMSAGC001_03335</name>
</gene>
<evidence type="ECO:0000256" key="6">
    <source>
        <dbReference type="SAM" id="Phobius"/>
    </source>
</evidence>
<evidence type="ECO:0000256" key="2">
    <source>
        <dbReference type="ARBA" id="ARBA00022692"/>
    </source>
</evidence>
<comment type="subcellular location">
    <subcellularLocation>
        <location evidence="1">Membrane</location>
        <topology evidence="1">Single-pass membrane protein</topology>
    </subcellularLocation>
</comment>
<evidence type="ECO:0000256" key="3">
    <source>
        <dbReference type="ARBA" id="ARBA00022989"/>
    </source>
</evidence>
<dbReference type="AlphaFoldDB" id="A0A7J0A7J0"/>
<evidence type="ECO:0000256" key="5">
    <source>
        <dbReference type="SAM" id="Coils"/>
    </source>
</evidence>
<protein>
    <submittedName>
        <fullName evidence="8">Hemolysin secretion protein D, chromosomal</fullName>
    </submittedName>
</protein>
<dbReference type="RefSeq" id="WP_228099344.1">
    <property type="nucleotide sequence ID" value="NZ_BLLS01000134.1"/>
</dbReference>
<evidence type="ECO:0000256" key="1">
    <source>
        <dbReference type="ARBA" id="ARBA00004167"/>
    </source>
</evidence>
<dbReference type="Proteomes" id="UP000491181">
    <property type="component" value="Unassembled WGS sequence"/>
</dbReference>
<dbReference type="InterPro" id="IPR058982">
    <property type="entry name" value="Beta-barrel_AprE"/>
</dbReference>
<dbReference type="GO" id="GO:0016020">
    <property type="term" value="C:membrane"/>
    <property type="evidence" value="ECO:0007669"/>
    <property type="project" value="UniProtKB-SubCell"/>
</dbReference>
<evidence type="ECO:0000259" key="7">
    <source>
        <dbReference type="Pfam" id="PF26002"/>
    </source>
</evidence>
<feature type="transmembrane region" description="Helical" evidence="6">
    <location>
        <begin position="34"/>
        <end position="55"/>
    </location>
</feature>
<keyword evidence="5" id="KW-0175">Coiled coil</keyword>
<comment type="caution">
    <text evidence="8">The sequence shown here is derived from an EMBL/GenBank/DDBJ whole genome shotgun (WGS) entry which is preliminary data.</text>
</comment>
<dbReference type="Pfam" id="PF26002">
    <property type="entry name" value="Beta-barrel_AprE"/>
    <property type="match status" value="1"/>
</dbReference>
<evidence type="ECO:0000313" key="9">
    <source>
        <dbReference type="Proteomes" id="UP000491181"/>
    </source>
</evidence>